<dbReference type="InterPro" id="IPR046233">
    <property type="entry name" value="DUF6266"/>
</dbReference>
<gene>
    <name evidence="1" type="ORF">GCM10022216_16730</name>
</gene>
<dbReference type="EMBL" id="BAAAZI010000006">
    <property type="protein sequence ID" value="GAA4139031.1"/>
    <property type="molecule type" value="Genomic_DNA"/>
</dbReference>
<protein>
    <submittedName>
        <fullName evidence="1">Uncharacterized protein</fullName>
    </submittedName>
</protein>
<proteinExistence type="predicted"/>
<dbReference type="RefSeq" id="WP_344674205.1">
    <property type="nucleotide sequence ID" value="NZ_BAAAZI010000006.1"/>
</dbReference>
<keyword evidence="2" id="KW-1185">Reference proteome</keyword>
<reference evidence="2" key="1">
    <citation type="journal article" date="2019" name="Int. J. Syst. Evol. Microbiol.">
        <title>The Global Catalogue of Microorganisms (GCM) 10K type strain sequencing project: providing services to taxonomists for standard genome sequencing and annotation.</title>
        <authorList>
            <consortium name="The Broad Institute Genomics Platform"/>
            <consortium name="The Broad Institute Genome Sequencing Center for Infectious Disease"/>
            <person name="Wu L."/>
            <person name="Ma J."/>
        </authorList>
    </citation>
    <scope>NUCLEOTIDE SEQUENCE [LARGE SCALE GENOMIC DNA]</scope>
    <source>
        <strain evidence="2">JCM 16704</strain>
    </source>
</reference>
<evidence type="ECO:0000313" key="2">
    <source>
        <dbReference type="Proteomes" id="UP001500101"/>
    </source>
</evidence>
<sequence>MATLSKGYLERYSGKIGPVVICQRKDMVYIRSMPTRIKRRKITARQRLHREKFALIQRLLRPINALIKLGFKKDIEKRSCHNAAMSYNLKESVQLIDGKQQIIWQNFLFSKGLENPALNAKMQVNLSDKKIRLSWKTDLNFIEKYKANLFQSVVLIYVEKEFTFLPQIFWHSAHLANEKLEVNYMNEQKPCKFHVYLAFFSTLGDSQTTSNIYLGSFKPE</sequence>
<accession>A0ABP7YNS9</accession>
<dbReference type="Pfam" id="PF19781">
    <property type="entry name" value="DUF6266"/>
    <property type="match status" value="1"/>
</dbReference>
<name>A0ABP7YNS9_9SPHI</name>
<comment type="caution">
    <text evidence="1">The sequence shown here is derived from an EMBL/GenBank/DDBJ whole genome shotgun (WGS) entry which is preliminary data.</text>
</comment>
<organism evidence="1 2">
    <name type="scientific">Sphingobacterium kyonggiense</name>
    <dbReference type="NCBI Taxonomy" id="714075"/>
    <lineage>
        <taxon>Bacteria</taxon>
        <taxon>Pseudomonadati</taxon>
        <taxon>Bacteroidota</taxon>
        <taxon>Sphingobacteriia</taxon>
        <taxon>Sphingobacteriales</taxon>
        <taxon>Sphingobacteriaceae</taxon>
        <taxon>Sphingobacterium</taxon>
    </lineage>
</organism>
<dbReference type="Proteomes" id="UP001500101">
    <property type="component" value="Unassembled WGS sequence"/>
</dbReference>
<evidence type="ECO:0000313" key="1">
    <source>
        <dbReference type="EMBL" id="GAA4139031.1"/>
    </source>
</evidence>